<dbReference type="CDD" id="cd08195">
    <property type="entry name" value="DHQS"/>
    <property type="match status" value="1"/>
</dbReference>
<evidence type="ECO:0000256" key="1">
    <source>
        <dbReference type="ARBA" id="ARBA00001393"/>
    </source>
</evidence>
<evidence type="ECO:0000256" key="3">
    <source>
        <dbReference type="ARBA" id="ARBA00004661"/>
    </source>
</evidence>
<evidence type="ECO:0000256" key="5">
    <source>
        <dbReference type="ARBA" id="ARBA00022605"/>
    </source>
</evidence>
<accession>A0A7S0E569</accession>
<dbReference type="PANTHER" id="PTHR43622">
    <property type="entry name" value="3-DEHYDROQUINATE SYNTHASE"/>
    <property type="match status" value="1"/>
</dbReference>
<dbReference type="InterPro" id="IPR016037">
    <property type="entry name" value="DHQ_synth_AroB"/>
</dbReference>
<comment type="cofactor">
    <cofactor evidence="2">
        <name>NAD(+)</name>
        <dbReference type="ChEBI" id="CHEBI:57540"/>
    </cofactor>
</comment>
<proteinExistence type="predicted"/>
<dbReference type="GO" id="GO:0008652">
    <property type="term" value="P:amino acid biosynthetic process"/>
    <property type="evidence" value="ECO:0007669"/>
    <property type="project" value="UniProtKB-KW"/>
</dbReference>
<feature type="domain" description="3-dehydroquinate synthase C-terminal" evidence="10">
    <location>
        <begin position="232"/>
        <end position="377"/>
    </location>
</feature>
<evidence type="ECO:0000259" key="9">
    <source>
        <dbReference type="Pfam" id="PF01761"/>
    </source>
</evidence>
<dbReference type="PANTHER" id="PTHR43622:SF7">
    <property type="entry name" value="3-DEHYDROQUINATE SYNTHASE, CHLOROPLASTIC"/>
    <property type="match status" value="1"/>
</dbReference>
<evidence type="ECO:0000256" key="2">
    <source>
        <dbReference type="ARBA" id="ARBA00001911"/>
    </source>
</evidence>
<dbReference type="SUPFAM" id="SSF56796">
    <property type="entry name" value="Dehydroquinate synthase-like"/>
    <property type="match status" value="1"/>
</dbReference>
<reference evidence="11" key="1">
    <citation type="submission" date="2021-01" db="EMBL/GenBank/DDBJ databases">
        <authorList>
            <person name="Corre E."/>
            <person name="Pelletier E."/>
            <person name="Niang G."/>
            <person name="Scheremetjew M."/>
            <person name="Finn R."/>
            <person name="Kale V."/>
            <person name="Holt S."/>
            <person name="Cochrane G."/>
            <person name="Meng A."/>
            <person name="Brown T."/>
            <person name="Cohen L."/>
        </authorList>
    </citation>
    <scope>NUCLEOTIDE SEQUENCE</scope>
    <source>
        <strain evidence="11">CCMP1374</strain>
    </source>
</reference>
<dbReference type="EC" id="4.2.3.4" evidence="4"/>
<dbReference type="EMBL" id="HBEP01007159">
    <property type="protein sequence ID" value="CAD8474896.1"/>
    <property type="molecule type" value="Transcribed_RNA"/>
</dbReference>
<sequence length="440" mass="46665">MAAAAQECAVADDRRIIPVIGNSAVHVGHGLLTQIAAELTPKNGIKASKFVIVSDANVWALYGQQLVDSFLALGGFKLADCLDKPSPTSSEPGAFAMMCSCDDSPTEVGDDGKLLLTFQVPAGEGSKSRKVKAEIEDFMLQHRCNRDTCMLALGGGVVGDLVGYVAATYMRGVPYIQVPTSSTAMIDSSVGGKTAINVPAGKNLIGAFHQPHIVYADLDCLVTLGRRELVEGIAEAIKMGCIRLPALFEALEANTSSVMALERELIESVMYDAVRGKAEVVAADEREAGLRGTLNWGHTVGHAIEALKSPALMHGECVAIGCVVEAELSLRMGNSSLSREKIERVTRCFASYGLPVHVPRDLEISMLMKKMALDKKNLGDSIRCTIVTDIGVSVTNPQPVDKKLMETVMAESIAAGRALDEWKPHEGKVAVAAAGGQMSG</sequence>
<evidence type="ECO:0000256" key="4">
    <source>
        <dbReference type="ARBA" id="ARBA00013031"/>
    </source>
</evidence>
<evidence type="ECO:0000256" key="7">
    <source>
        <dbReference type="ARBA" id="ARBA00023141"/>
    </source>
</evidence>
<dbReference type="Pfam" id="PF24621">
    <property type="entry name" value="DHQS_C"/>
    <property type="match status" value="1"/>
</dbReference>
<dbReference type="Gene3D" id="1.20.1090.10">
    <property type="entry name" value="Dehydroquinate synthase-like - alpha domain"/>
    <property type="match status" value="1"/>
</dbReference>
<keyword evidence="8" id="KW-0456">Lyase</keyword>
<dbReference type="GO" id="GO:0005737">
    <property type="term" value="C:cytoplasm"/>
    <property type="evidence" value="ECO:0007669"/>
    <property type="project" value="InterPro"/>
</dbReference>
<dbReference type="InterPro" id="IPR050071">
    <property type="entry name" value="Dehydroquinate_synthase"/>
</dbReference>
<name>A0A7S0E569_9EUKA</name>
<dbReference type="GO" id="GO:0009073">
    <property type="term" value="P:aromatic amino acid family biosynthetic process"/>
    <property type="evidence" value="ECO:0007669"/>
    <property type="project" value="UniProtKB-KW"/>
</dbReference>
<dbReference type="Gene3D" id="3.40.50.1970">
    <property type="match status" value="1"/>
</dbReference>
<keyword evidence="7" id="KW-0057">Aromatic amino acid biosynthesis</keyword>
<protein>
    <recommendedName>
        <fullName evidence="4">3-dehydroquinate synthase</fullName>
        <ecNumber evidence="4">4.2.3.4</ecNumber>
    </recommendedName>
</protein>
<evidence type="ECO:0000256" key="8">
    <source>
        <dbReference type="ARBA" id="ARBA00023239"/>
    </source>
</evidence>
<comment type="catalytic activity">
    <reaction evidence="1">
        <text>7-phospho-2-dehydro-3-deoxy-D-arabino-heptonate = 3-dehydroquinate + phosphate</text>
        <dbReference type="Rhea" id="RHEA:21968"/>
        <dbReference type="ChEBI" id="CHEBI:32364"/>
        <dbReference type="ChEBI" id="CHEBI:43474"/>
        <dbReference type="ChEBI" id="CHEBI:58394"/>
        <dbReference type="EC" id="4.2.3.4"/>
    </reaction>
</comment>
<dbReference type="Pfam" id="PF01761">
    <property type="entry name" value="DHQ_synthase"/>
    <property type="match status" value="1"/>
</dbReference>
<comment type="pathway">
    <text evidence="3">Metabolic intermediate biosynthesis; chorismate biosynthesis; chorismate from D-erythrose 4-phosphate and phosphoenolpyruvate: step 2/7.</text>
</comment>
<dbReference type="InterPro" id="IPR056179">
    <property type="entry name" value="DHQS_C"/>
</dbReference>
<evidence type="ECO:0000313" key="11">
    <source>
        <dbReference type="EMBL" id="CAD8474896.1"/>
    </source>
</evidence>
<dbReference type="NCBIfam" id="TIGR01357">
    <property type="entry name" value="aroB"/>
    <property type="match status" value="1"/>
</dbReference>
<keyword evidence="5" id="KW-0028">Amino-acid biosynthesis</keyword>
<dbReference type="GO" id="GO:0003856">
    <property type="term" value="F:3-dehydroquinate synthase activity"/>
    <property type="evidence" value="ECO:0007669"/>
    <property type="project" value="UniProtKB-EC"/>
</dbReference>
<dbReference type="InterPro" id="IPR030960">
    <property type="entry name" value="DHQS/DOIS_N"/>
</dbReference>
<keyword evidence="6" id="KW-0520">NAD</keyword>
<evidence type="ECO:0000256" key="6">
    <source>
        <dbReference type="ARBA" id="ARBA00023027"/>
    </source>
</evidence>
<gene>
    <name evidence="11" type="ORF">PANT1444_LOCUS4049</name>
</gene>
<dbReference type="AlphaFoldDB" id="A0A7S0E569"/>
<feature type="domain" description="3-dehydroquinate synthase N-terminal" evidence="9">
    <location>
        <begin position="118"/>
        <end position="230"/>
    </location>
</feature>
<evidence type="ECO:0000259" key="10">
    <source>
        <dbReference type="Pfam" id="PF24621"/>
    </source>
</evidence>
<organism evidence="11">
    <name type="scientific">Phaeocystis antarctica</name>
    <dbReference type="NCBI Taxonomy" id="33657"/>
    <lineage>
        <taxon>Eukaryota</taxon>
        <taxon>Haptista</taxon>
        <taxon>Haptophyta</taxon>
        <taxon>Prymnesiophyceae</taxon>
        <taxon>Phaeocystales</taxon>
        <taxon>Phaeocystaceae</taxon>
        <taxon>Phaeocystis</taxon>
    </lineage>
</organism>